<dbReference type="AlphaFoldDB" id="A0A6P8J463"/>
<dbReference type="RefSeq" id="XP_031574457.1">
    <property type="nucleotide sequence ID" value="XM_031718597.1"/>
</dbReference>
<sequence>MASISSRWIIVLCLFLLSQQFAPVYTAYLSKNALVRSRRSEEQDEQDQEEQGESQVHHDEHKHANNAQKRGKLSFFSKWGWKGIKKTTSGAEKLSDIASISTTVLLAIDGCEGLELPGQNRYTIDESWEKHERLVGQYEAITSEIDSYILTAYNMRDSANFSYLMHNSVTEQIERLVDEQNYVFEAMNPRFKFIINNETYNLEQMIKKKKSNGEEVSLLEIDRGYMKGWDLALSLALPSLSLAMPYVPRLFKHLKGGVFGRRFKKKFKDTSLDIWETIEKFSGCDEKDRKAKEAVKEMETFIQKNKDLLEDAKSTVERTKEALKEIYGVAWHPDLLEALKMIKEMVDDTEISRPRPEATEISESIRAYLSGSLDFPDELFGLQDNLRKSLKLITYSVGCFQMKGTFISHVNDWCAEGKDTYEEAYDQYVGDSTYSEEKIANCKESSGELFITLDNMKQLWEKAAEKNCTVHKVCLMNNEDYVSGVKSAIMDGEEDVSKIAQLLFLQGHKGVNEEIGAIIRTLPSIDEMPLPDNLIKTICLLKNNFDAAEILENFKSFGVKRKVTKAQVEEVMKECPKKD</sequence>
<keyword evidence="4" id="KW-1185">Reference proteome</keyword>
<dbReference type="GeneID" id="116308215"/>
<dbReference type="KEGG" id="aten:116308215"/>
<dbReference type="OrthoDB" id="10320412at2759"/>
<protein>
    <submittedName>
        <fullName evidence="5">Uncharacterized protein LOC116308215</fullName>
    </submittedName>
</protein>
<evidence type="ECO:0000256" key="1">
    <source>
        <dbReference type="SAM" id="Coils"/>
    </source>
</evidence>
<keyword evidence="3" id="KW-0732">Signal</keyword>
<evidence type="ECO:0000256" key="3">
    <source>
        <dbReference type="SAM" id="SignalP"/>
    </source>
</evidence>
<evidence type="ECO:0000313" key="5">
    <source>
        <dbReference type="RefSeq" id="XP_031574457.1"/>
    </source>
</evidence>
<name>A0A6P8J463_ACTTE</name>
<feature type="chain" id="PRO_5027724298" evidence="3">
    <location>
        <begin position="27"/>
        <end position="579"/>
    </location>
</feature>
<keyword evidence="1" id="KW-0175">Coiled coil</keyword>
<accession>A0A6P8J463</accession>
<gene>
    <name evidence="5" type="primary">LOC116308215</name>
</gene>
<feature type="compositionally biased region" description="Acidic residues" evidence="2">
    <location>
        <begin position="42"/>
        <end position="52"/>
    </location>
</feature>
<evidence type="ECO:0000256" key="2">
    <source>
        <dbReference type="SAM" id="MobiDB-lite"/>
    </source>
</evidence>
<reference evidence="5" key="1">
    <citation type="submission" date="2025-08" db="UniProtKB">
        <authorList>
            <consortium name="RefSeq"/>
        </authorList>
    </citation>
    <scope>IDENTIFICATION</scope>
    <source>
        <tissue evidence="5">Tentacle</tissue>
    </source>
</reference>
<dbReference type="Proteomes" id="UP000515163">
    <property type="component" value="Unplaced"/>
</dbReference>
<dbReference type="InParanoid" id="A0A6P8J463"/>
<evidence type="ECO:0000313" key="4">
    <source>
        <dbReference type="Proteomes" id="UP000515163"/>
    </source>
</evidence>
<proteinExistence type="predicted"/>
<organism evidence="4 5">
    <name type="scientific">Actinia tenebrosa</name>
    <name type="common">Australian red waratah sea anemone</name>
    <dbReference type="NCBI Taxonomy" id="6105"/>
    <lineage>
        <taxon>Eukaryota</taxon>
        <taxon>Metazoa</taxon>
        <taxon>Cnidaria</taxon>
        <taxon>Anthozoa</taxon>
        <taxon>Hexacorallia</taxon>
        <taxon>Actiniaria</taxon>
        <taxon>Actiniidae</taxon>
        <taxon>Actinia</taxon>
    </lineage>
</organism>
<feature type="coiled-coil region" evidence="1">
    <location>
        <begin position="291"/>
        <end position="326"/>
    </location>
</feature>
<feature type="region of interest" description="Disordered" evidence="2">
    <location>
        <begin position="39"/>
        <end position="67"/>
    </location>
</feature>
<feature type="signal peptide" evidence="3">
    <location>
        <begin position="1"/>
        <end position="26"/>
    </location>
</feature>